<feature type="compositionally biased region" description="Low complexity" evidence="1">
    <location>
        <begin position="40"/>
        <end position="65"/>
    </location>
</feature>
<proteinExistence type="predicted"/>
<evidence type="ECO:0000313" key="3">
    <source>
        <dbReference type="EMBL" id="TQM19688.1"/>
    </source>
</evidence>
<name>A0A543EDL5_9MICO</name>
<dbReference type="AlphaFoldDB" id="A0A543EDL5"/>
<dbReference type="RefSeq" id="WP_141896378.1">
    <property type="nucleotide sequence ID" value="NZ_BAABLH010000004.1"/>
</dbReference>
<keyword evidence="2" id="KW-1133">Transmembrane helix</keyword>
<comment type="caution">
    <text evidence="3">The sequence shown here is derived from an EMBL/GenBank/DDBJ whole genome shotgun (WGS) entry which is preliminary data.</text>
</comment>
<gene>
    <name evidence="3" type="ORF">FB391_3524</name>
</gene>
<feature type="transmembrane region" description="Helical" evidence="2">
    <location>
        <begin position="118"/>
        <end position="136"/>
    </location>
</feature>
<dbReference type="Proteomes" id="UP000320235">
    <property type="component" value="Unassembled WGS sequence"/>
</dbReference>
<feature type="transmembrane region" description="Helical" evidence="2">
    <location>
        <begin position="142"/>
        <end position="161"/>
    </location>
</feature>
<dbReference type="EMBL" id="VFPE01000007">
    <property type="protein sequence ID" value="TQM19688.1"/>
    <property type="molecule type" value="Genomic_DNA"/>
</dbReference>
<evidence type="ECO:0008006" key="5">
    <source>
        <dbReference type="Google" id="ProtNLM"/>
    </source>
</evidence>
<evidence type="ECO:0000256" key="2">
    <source>
        <dbReference type="SAM" id="Phobius"/>
    </source>
</evidence>
<feature type="transmembrane region" description="Helical" evidence="2">
    <location>
        <begin position="173"/>
        <end position="195"/>
    </location>
</feature>
<evidence type="ECO:0000256" key="1">
    <source>
        <dbReference type="SAM" id="MobiDB-lite"/>
    </source>
</evidence>
<feature type="region of interest" description="Disordered" evidence="1">
    <location>
        <begin position="1"/>
        <end position="77"/>
    </location>
</feature>
<reference evidence="3 4" key="1">
    <citation type="submission" date="2019-06" db="EMBL/GenBank/DDBJ databases">
        <title>Sequencing the genomes of 1000 actinobacteria strains.</title>
        <authorList>
            <person name="Klenk H.-P."/>
        </authorList>
    </citation>
    <scope>NUCLEOTIDE SEQUENCE [LARGE SCALE GENOMIC DNA]</scope>
    <source>
        <strain evidence="3 4">DSM 105492</strain>
    </source>
</reference>
<dbReference type="OrthoDB" id="5056950at2"/>
<evidence type="ECO:0000313" key="4">
    <source>
        <dbReference type="Proteomes" id="UP000320235"/>
    </source>
</evidence>
<keyword evidence="2" id="KW-0812">Transmembrane</keyword>
<keyword evidence="4" id="KW-1185">Reference proteome</keyword>
<keyword evidence="2" id="KW-0472">Membrane</keyword>
<organism evidence="3 4">
    <name type="scientific">Microbacterium kyungheense</name>
    <dbReference type="NCBI Taxonomy" id="1263636"/>
    <lineage>
        <taxon>Bacteria</taxon>
        <taxon>Bacillati</taxon>
        <taxon>Actinomycetota</taxon>
        <taxon>Actinomycetes</taxon>
        <taxon>Micrococcales</taxon>
        <taxon>Microbacteriaceae</taxon>
        <taxon>Microbacterium</taxon>
    </lineage>
</organism>
<protein>
    <recommendedName>
        <fullName evidence="5">DUF4190 domain-containing protein</fullName>
    </recommendedName>
</protein>
<sequence length="426" mass="42675">MTDPDATHDPTASPADSVLGYYTPSHGDGARDIARPYEYVPASTVSSPASPPEGAGAPPAYAGPESPGPESPGPAYAGPAYPPPAYAAAPDHPAPYGVPAPAFTGAPALPPRDPRPKGVAITGLVTAVLGLLLAFVPATAGLALVVLLVAFVTSIVALAGAKIGGKGMAGTGLALSILGGLVAVVVTVLQLFGAFDSRGGYDASESYGEYEQYDDPVDRGVAAPGTDGIPDEGAVLAAPVPLTVAETAFGAETSGGGTWFVVLLDNPNADHVFIDAEIRVRALDASGAEVATASDYVTALQGRSAIVLRGVTTGAGAVASVDVSVPDAAAATVSPGDETGSFTVTGVERLTDGGDDEVAGEVAGRFADDQWYPRAMVVVRDAAGTIVNGQVAYLDRVAADGTPTAFSVWFTVPLPADATFETYPTP</sequence>
<accession>A0A543EDL5</accession>